<comment type="similarity">
    <text evidence="1">Belongs to the glycosyltransferase 28 family.</text>
</comment>
<keyword evidence="6" id="KW-1185">Reference proteome</keyword>
<dbReference type="Pfam" id="PF06925">
    <property type="entry name" value="MGDG_synth"/>
    <property type="match status" value="1"/>
</dbReference>
<dbReference type="RefSeq" id="WP_301726256.1">
    <property type="nucleotide sequence ID" value="NZ_JAUJWW010000004.1"/>
</dbReference>
<keyword evidence="2" id="KW-0328">Glycosyltransferase</keyword>
<comment type="caution">
    <text evidence="5">The sequence shown here is derived from an EMBL/GenBank/DDBJ whole genome shotgun (WGS) entry which is preliminary data.</text>
</comment>
<feature type="domain" description="Diacylglycerol glucosyltransferase N-terminal" evidence="4">
    <location>
        <begin position="17"/>
        <end position="183"/>
    </location>
</feature>
<sequence>MKKILIFPLLNSMPSGHHQVAAAFSEYVAGDSFEVECKKVDLLSEWNAKAEMVTVKAYLQWIRRSPHSYGWIYWQFAFRSKEKHSAKYFEWLFMKKVETIISKEKPDLIVCTHGFPSFFINKLKESGRCPVPCLNIYTDFFINDVWGRSRIEFHFAATKAMKDKLQQEYQIPRERIFVTGIPVSERFREGKRRKESQTVSVLVSGGSAGLSNIIGQLKEGIDSSKWEIRVLCGTNKRLFKQLTALNNPAIKPLAYISSKEEMNRLYNEVDVLVTKPGGVTISEALEKELPIFVSAPLPGQEEINLRYLMEQNLAFTLPSSGNLLEFIARTLEDTKQIKRHQAAVQKHKQSLLYTSPHKITNAIEQMLIS</sequence>
<protein>
    <submittedName>
        <fullName evidence="5">Galactosyldiacylglycerol synthase</fullName>
    </submittedName>
</protein>
<accession>A0ABT8MRT3</accession>
<dbReference type="InterPro" id="IPR050519">
    <property type="entry name" value="Glycosyltransf_28_UgtP"/>
</dbReference>
<dbReference type="SUPFAM" id="SSF53756">
    <property type="entry name" value="UDP-Glycosyltransferase/glycogen phosphorylase"/>
    <property type="match status" value="1"/>
</dbReference>
<keyword evidence="3" id="KW-0808">Transferase</keyword>
<evidence type="ECO:0000313" key="5">
    <source>
        <dbReference type="EMBL" id="MDN7227603.1"/>
    </source>
</evidence>
<evidence type="ECO:0000256" key="2">
    <source>
        <dbReference type="ARBA" id="ARBA00022676"/>
    </source>
</evidence>
<organism evidence="5 6">
    <name type="scientific">Planococcus liqunii</name>
    <dbReference type="NCBI Taxonomy" id="3058394"/>
    <lineage>
        <taxon>Bacteria</taxon>
        <taxon>Bacillati</taxon>
        <taxon>Bacillota</taxon>
        <taxon>Bacilli</taxon>
        <taxon>Bacillales</taxon>
        <taxon>Caryophanaceae</taxon>
        <taxon>Planococcus</taxon>
    </lineage>
</organism>
<evidence type="ECO:0000259" key="4">
    <source>
        <dbReference type="Pfam" id="PF06925"/>
    </source>
</evidence>
<dbReference type="Proteomes" id="UP001172054">
    <property type="component" value="Unassembled WGS sequence"/>
</dbReference>
<dbReference type="InterPro" id="IPR009695">
    <property type="entry name" value="Diacylglyc_glucosyltr_N"/>
</dbReference>
<reference evidence="5 6" key="1">
    <citation type="submission" date="2023-06" db="EMBL/GenBank/DDBJ databases">
        <title>Novel species in genus Planococcus.</title>
        <authorList>
            <person name="Ning S."/>
        </authorList>
    </citation>
    <scope>NUCLEOTIDE SEQUENCE [LARGE SCALE GENOMIC DNA]</scope>
    <source>
        <strain evidence="5 6">N064</strain>
    </source>
</reference>
<dbReference type="PANTHER" id="PTHR43025:SF3">
    <property type="entry name" value="MONOGALACTOSYLDIACYLGLYCEROL SYNTHASE 1, CHLOROPLASTIC"/>
    <property type="match status" value="1"/>
</dbReference>
<evidence type="ECO:0000256" key="3">
    <source>
        <dbReference type="ARBA" id="ARBA00022679"/>
    </source>
</evidence>
<dbReference type="PANTHER" id="PTHR43025">
    <property type="entry name" value="MONOGALACTOSYLDIACYLGLYCEROL SYNTHASE"/>
    <property type="match status" value="1"/>
</dbReference>
<evidence type="ECO:0000256" key="1">
    <source>
        <dbReference type="ARBA" id="ARBA00006962"/>
    </source>
</evidence>
<evidence type="ECO:0000313" key="6">
    <source>
        <dbReference type="Proteomes" id="UP001172054"/>
    </source>
</evidence>
<gene>
    <name evidence="5" type="ORF">QWY15_09880</name>
</gene>
<dbReference type="Gene3D" id="3.40.50.2000">
    <property type="entry name" value="Glycogen Phosphorylase B"/>
    <property type="match status" value="1"/>
</dbReference>
<name>A0ABT8MRT3_9BACL</name>
<proteinExistence type="inferred from homology"/>
<dbReference type="EMBL" id="JAUJWW010000004">
    <property type="protein sequence ID" value="MDN7227603.1"/>
    <property type="molecule type" value="Genomic_DNA"/>
</dbReference>